<dbReference type="PROSITE" id="PS50920">
    <property type="entry name" value="SOLCAR"/>
    <property type="match status" value="2"/>
</dbReference>
<evidence type="ECO:0000256" key="7">
    <source>
        <dbReference type="ARBA" id="ARBA00023136"/>
    </source>
</evidence>
<evidence type="ECO:0000256" key="6">
    <source>
        <dbReference type="ARBA" id="ARBA00022989"/>
    </source>
</evidence>
<dbReference type="GO" id="GO:0016020">
    <property type="term" value="C:membrane"/>
    <property type="evidence" value="ECO:0007669"/>
    <property type="project" value="UniProtKB-SubCell"/>
</dbReference>
<organism evidence="10 11">
    <name type="scientific">Clytia hemisphaerica</name>
    <dbReference type="NCBI Taxonomy" id="252671"/>
    <lineage>
        <taxon>Eukaryota</taxon>
        <taxon>Metazoa</taxon>
        <taxon>Cnidaria</taxon>
        <taxon>Hydrozoa</taxon>
        <taxon>Hydroidolina</taxon>
        <taxon>Leptothecata</taxon>
        <taxon>Obeliida</taxon>
        <taxon>Clytiidae</taxon>
        <taxon>Clytia</taxon>
    </lineage>
</organism>
<evidence type="ECO:0000313" key="10">
    <source>
        <dbReference type="EnsemblMetazoa" id="CLYHEMP021431.1"/>
    </source>
</evidence>
<feature type="repeat" description="Solcar" evidence="8">
    <location>
        <begin position="1"/>
        <end position="63"/>
    </location>
</feature>
<dbReference type="Proteomes" id="UP000594262">
    <property type="component" value="Unplaced"/>
</dbReference>
<dbReference type="SUPFAM" id="SSF103506">
    <property type="entry name" value="Mitochondrial carrier"/>
    <property type="match status" value="1"/>
</dbReference>
<keyword evidence="7 8" id="KW-0472">Membrane</keyword>
<dbReference type="EnsemblMetazoa" id="CLYHEMT021431.1">
    <property type="protein sequence ID" value="CLYHEMP021431.1"/>
    <property type="gene ID" value="CLYHEMG021431"/>
</dbReference>
<protein>
    <submittedName>
        <fullName evidence="10">Uncharacterized protein</fullName>
    </submittedName>
</protein>
<evidence type="ECO:0000313" key="11">
    <source>
        <dbReference type="Proteomes" id="UP000594262"/>
    </source>
</evidence>
<evidence type="ECO:0000256" key="1">
    <source>
        <dbReference type="ARBA" id="ARBA00004141"/>
    </source>
</evidence>
<evidence type="ECO:0000256" key="4">
    <source>
        <dbReference type="ARBA" id="ARBA00022692"/>
    </source>
</evidence>
<keyword evidence="3 9" id="KW-0813">Transport</keyword>
<proteinExistence type="inferred from homology"/>
<dbReference type="InterPro" id="IPR023395">
    <property type="entry name" value="MCP_dom_sf"/>
</dbReference>
<evidence type="ECO:0000256" key="8">
    <source>
        <dbReference type="PROSITE-ProRule" id="PRU00282"/>
    </source>
</evidence>
<feature type="repeat" description="Solcar" evidence="8">
    <location>
        <begin position="72"/>
        <end position="156"/>
    </location>
</feature>
<evidence type="ECO:0000256" key="3">
    <source>
        <dbReference type="ARBA" id="ARBA00022448"/>
    </source>
</evidence>
<accession>A0A7M5XDH1</accession>
<dbReference type="InterPro" id="IPR018108">
    <property type="entry name" value="MCP_transmembrane"/>
</dbReference>
<keyword evidence="4 8" id="KW-0812">Transmembrane</keyword>
<reference evidence="10" key="1">
    <citation type="submission" date="2021-01" db="UniProtKB">
        <authorList>
            <consortium name="EnsemblMetazoa"/>
        </authorList>
    </citation>
    <scope>IDENTIFICATION</scope>
</reference>
<dbReference type="OrthoDB" id="756301at2759"/>
<dbReference type="Gene3D" id="1.50.40.10">
    <property type="entry name" value="Mitochondrial carrier domain"/>
    <property type="match status" value="1"/>
</dbReference>
<dbReference type="AlphaFoldDB" id="A0A7M5XDH1"/>
<dbReference type="InterPro" id="IPR050391">
    <property type="entry name" value="Mito_Metabolite_Transporter"/>
</dbReference>
<keyword evidence="5" id="KW-0677">Repeat</keyword>
<dbReference type="PANTHER" id="PTHR45618">
    <property type="entry name" value="MITOCHONDRIAL DICARBOXYLATE CARRIER-RELATED"/>
    <property type="match status" value="1"/>
</dbReference>
<evidence type="ECO:0000256" key="2">
    <source>
        <dbReference type="ARBA" id="ARBA00006375"/>
    </source>
</evidence>
<comment type="subcellular location">
    <subcellularLocation>
        <location evidence="1">Membrane</location>
        <topology evidence="1">Multi-pass membrane protein</topology>
    </subcellularLocation>
</comment>
<evidence type="ECO:0000256" key="5">
    <source>
        <dbReference type="ARBA" id="ARBA00022737"/>
    </source>
</evidence>
<sequence length="162" mass="18304">MQYEGKRILDGHQKRYKGATDAFLVLLKQRGFIGMWKGWLPNVQRGALVNLGDVVTYDKSKRFFMLHFNTGDSILTHSLASVCSGFVASLFSTPADVIKTRIMSNPDAYKGVVDCFTQAVRNEGFMSLYKGFIPTWARLAPWIVIFWLSNEQIRKGIGVEGF</sequence>
<evidence type="ECO:0000256" key="9">
    <source>
        <dbReference type="RuleBase" id="RU000488"/>
    </source>
</evidence>
<keyword evidence="6" id="KW-1133">Transmembrane helix</keyword>
<comment type="similarity">
    <text evidence="2 9">Belongs to the mitochondrial carrier (TC 2.A.29) family.</text>
</comment>
<name>A0A7M5XDH1_9CNID</name>
<dbReference type="Pfam" id="PF00153">
    <property type="entry name" value="Mito_carr"/>
    <property type="match status" value="2"/>
</dbReference>
<keyword evidence="11" id="KW-1185">Reference proteome</keyword>